<dbReference type="SMART" id="SM00382">
    <property type="entry name" value="AAA"/>
    <property type="match status" value="3"/>
</dbReference>
<dbReference type="PANTHER" id="PTHR43392:SF2">
    <property type="entry name" value="AAA-TYPE ATPASE FAMILY PROTEIN _ ANKYRIN REPEAT FAMILY PROTEIN"/>
    <property type="match status" value="1"/>
</dbReference>
<feature type="domain" description="AAA+ ATPase" evidence="5">
    <location>
        <begin position="1013"/>
        <end position="1151"/>
    </location>
</feature>
<dbReference type="PANTHER" id="PTHR43392">
    <property type="entry name" value="AAA-TYPE ATPASE FAMILY PROTEIN / ANKYRIN REPEAT FAMILY PROTEIN"/>
    <property type="match status" value="1"/>
</dbReference>
<dbReference type="SUPFAM" id="SSF52540">
    <property type="entry name" value="P-loop containing nucleoside triphosphate hydrolases"/>
    <property type="match status" value="3"/>
</dbReference>
<evidence type="ECO:0000256" key="3">
    <source>
        <dbReference type="ARBA" id="ARBA00022840"/>
    </source>
</evidence>
<dbReference type="EMBL" id="BAABIK010000004">
    <property type="protein sequence ID" value="GAA4932288.1"/>
    <property type="molecule type" value="Genomic_DNA"/>
</dbReference>
<evidence type="ECO:0000256" key="2">
    <source>
        <dbReference type="ARBA" id="ARBA00022741"/>
    </source>
</evidence>
<feature type="region of interest" description="Disordered" evidence="4">
    <location>
        <begin position="653"/>
        <end position="695"/>
    </location>
</feature>
<dbReference type="InterPro" id="IPR050773">
    <property type="entry name" value="CbxX/CfxQ_RuBisCO_ESX"/>
</dbReference>
<comment type="caution">
    <text evidence="6">The sequence shown here is derived from an EMBL/GenBank/DDBJ whole genome shotgun (WGS) entry which is preliminary data.</text>
</comment>
<keyword evidence="3" id="KW-0067">ATP-binding</keyword>
<feature type="domain" description="AAA+ ATPase" evidence="5">
    <location>
        <begin position="738"/>
        <end position="877"/>
    </location>
</feature>
<sequence>MTAIRLPEHLELLLTDEPVLDVYSYGPWRVPDGLVDELARRIGKILDDPRARPYRADGRRKRDPMAQEALQQVIMLSGTLRINAGHYARLPAALTAEHLPNSDTSTDPTQSIFDNLRLPPCYELFESTDRERRETDLDLVRELIEAVEGIAPWEDRRDALLRLHRRRAEDPGARESDLTRSPREVRKAWMAAADDDVLAAMPEFAPPADFLRWAFTGFAAAHERVAAVAHDVPGVEDAVADLCQALRLPSLPPIASVVLDADAFGEQAERFDDERDGYQQRSWMSRVRTWLWQAALAGELDAARAWLDMGSRCAAALGSSEESVLQKPSRSIPLPVMGFQQDLRRYGRPPRRPSGVPAALPRGTEGAAGGPRAAGDGTGEVGDAAEQALAELDALVGLEQVKREIRAYADEARAERRRAAAGVETAPPSRHLVFTGGPGTAKSAVARVLGSLYAGVGVLSSGHLVEVGRADLVGESLSQTPSRVEQVVTSALGGVLLVDEAHTLTESESGRGLGLDAITALLKHMEDRAGEFAVVLSGGERDIGHFLAANPRLAARFPHRLAFADYTAAELTDIFAAAATGAGFALGEGTREKAARVLHRTARGPSFGNARAARALADRAASLQGRRAAGLGEDAAAEELRLLLPCDIPESAVPRTGAHAPGAPAAARPGEPDTGPAAHPSGATDPGPAAEGGADGRAMRELHRLVGLDTVKREIALYAAEARAERLRGADGAPVSSPARHMVFMGNPGTAKTTVARLLGEIYAELGLLASGHLVETSRADLVAEYIGQTAPRVEKAVRTAVGGVLFIDEAYTLTDSRSGNDFGGEAVATLLKLMEDHRDDLVVVVAGYEERMAGFLASNPGVASRFPRHLRFADYDEDELSAIFASMAAGAGLSVGAGTAARVRHVLRSAPRDGSFGNARLVRNLLERATALQARRITEGGDGAAEGLRELRPADIPVTASGRVSAVPPGDPLAKLAGLVGHDRIKREVRELEARARVEEARRDAGVHAAAAPGHMAFTGNPGTAKSTVAALLGGIFGHRGLLSSGHFVRAEPHTLTAPSAERGAPLEEAVAAALGGVLFVPQAHRLGVHRPGAPPAAETVEALARRMAELRHDLVVVLAGGREELGALLDAYPDLAALVSRRMHFPDYTDAELAAVVAERAREAGFAPAPGVSEAVAACLARTPRSASAGNGLLAEAVFERTAANQAARLALTGSTDPGALRELLAADVPATARGLGTDERRPGLYL</sequence>
<dbReference type="InterPro" id="IPR027417">
    <property type="entry name" value="P-loop_NTPase"/>
</dbReference>
<evidence type="ECO:0000256" key="1">
    <source>
        <dbReference type="ARBA" id="ARBA00010378"/>
    </source>
</evidence>
<feature type="domain" description="AAA+ ATPase" evidence="5">
    <location>
        <begin position="428"/>
        <end position="567"/>
    </location>
</feature>
<name>A0ABP9G7Z5_9ACTN</name>
<feature type="compositionally biased region" description="Low complexity" evidence="4">
    <location>
        <begin position="657"/>
        <end position="669"/>
    </location>
</feature>
<proteinExistence type="inferred from homology"/>
<dbReference type="InterPro" id="IPR003593">
    <property type="entry name" value="AAA+_ATPase"/>
</dbReference>
<evidence type="ECO:0000313" key="7">
    <source>
        <dbReference type="Proteomes" id="UP001499993"/>
    </source>
</evidence>
<accession>A0ABP9G7Z5</accession>
<evidence type="ECO:0000313" key="6">
    <source>
        <dbReference type="EMBL" id="GAA4932288.1"/>
    </source>
</evidence>
<keyword evidence="7" id="KW-1185">Reference proteome</keyword>
<feature type="compositionally biased region" description="Low complexity" evidence="4">
    <location>
        <begin position="682"/>
        <end position="692"/>
    </location>
</feature>
<evidence type="ECO:0000256" key="4">
    <source>
        <dbReference type="SAM" id="MobiDB-lite"/>
    </source>
</evidence>
<reference evidence="7" key="1">
    <citation type="journal article" date="2019" name="Int. J. Syst. Evol. Microbiol.">
        <title>The Global Catalogue of Microorganisms (GCM) 10K type strain sequencing project: providing services to taxonomists for standard genome sequencing and annotation.</title>
        <authorList>
            <consortium name="The Broad Institute Genomics Platform"/>
            <consortium name="The Broad Institute Genome Sequencing Center for Infectious Disease"/>
            <person name="Wu L."/>
            <person name="Ma J."/>
        </authorList>
    </citation>
    <scope>NUCLEOTIDE SEQUENCE [LARGE SCALE GENOMIC DNA]</scope>
    <source>
        <strain evidence="7">JCM 18123</strain>
    </source>
</reference>
<dbReference type="InterPro" id="IPR003959">
    <property type="entry name" value="ATPase_AAA_core"/>
</dbReference>
<dbReference type="Pfam" id="PF00004">
    <property type="entry name" value="AAA"/>
    <property type="match status" value="2"/>
</dbReference>
<protein>
    <recommendedName>
        <fullName evidence="5">AAA+ ATPase domain-containing protein</fullName>
    </recommendedName>
</protein>
<dbReference type="Pfam" id="PF17866">
    <property type="entry name" value="AAA_lid_6"/>
    <property type="match status" value="3"/>
</dbReference>
<dbReference type="CDD" id="cd00009">
    <property type="entry name" value="AAA"/>
    <property type="match status" value="2"/>
</dbReference>
<dbReference type="Gene3D" id="1.10.8.60">
    <property type="match status" value="3"/>
</dbReference>
<evidence type="ECO:0000259" key="5">
    <source>
        <dbReference type="SMART" id="SM00382"/>
    </source>
</evidence>
<organism evidence="6 7">
    <name type="scientific">Streptomonospora halophila</name>
    <dbReference type="NCBI Taxonomy" id="427369"/>
    <lineage>
        <taxon>Bacteria</taxon>
        <taxon>Bacillati</taxon>
        <taxon>Actinomycetota</taxon>
        <taxon>Actinomycetes</taxon>
        <taxon>Streptosporangiales</taxon>
        <taxon>Nocardiopsidaceae</taxon>
        <taxon>Streptomonospora</taxon>
    </lineage>
</organism>
<dbReference type="RefSeq" id="WP_345555685.1">
    <property type="nucleotide sequence ID" value="NZ_BAABIK010000004.1"/>
</dbReference>
<dbReference type="PRINTS" id="PR00819">
    <property type="entry name" value="CBXCFQXSUPER"/>
</dbReference>
<gene>
    <name evidence="6" type="ORF">GCM10023224_10550</name>
</gene>
<feature type="region of interest" description="Disordered" evidence="4">
    <location>
        <begin position="344"/>
        <end position="380"/>
    </location>
</feature>
<comment type="similarity">
    <text evidence="1">Belongs to the CbxX/CfxQ family.</text>
</comment>
<feature type="compositionally biased region" description="Low complexity" evidence="4">
    <location>
        <begin position="361"/>
        <end position="375"/>
    </location>
</feature>
<keyword evidence="2" id="KW-0547">Nucleotide-binding</keyword>
<dbReference type="InterPro" id="IPR000641">
    <property type="entry name" value="CbxX/CfxQ"/>
</dbReference>
<dbReference type="InterPro" id="IPR041627">
    <property type="entry name" value="AAA_lid_6"/>
</dbReference>
<dbReference type="Proteomes" id="UP001499993">
    <property type="component" value="Unassembled WGS sequence"/>
</dbReference>
<dbReference type="Gene3D" id="3.40.50.300">
    <property type="entry name" value="P-loop containing nucleotide triphosphate hydrolases"/>
    <property type="match status" value="3"/>
</dbReference>